<evidence type="ECO:0000313" key="1">
    <source>
        <dbReference type="EMBL" id="ODN44085.1"/>
    </source>
</evidence>
<name>A0ABX3A6A4_9GAMM</name>
<comment type="caution">
    <text evidence="1">The sequence shown here is derived from an EMBL/GenBank/DDBJ whole genome shotgun (WGS) entry which is preliminary data.</text>
</comment>
<organism evidence="1 2">
    <name type="scientific">Piscirickettsia litoralis</name>
    <dbReference type="NCBI Taxonomy" id="1891921"/>
    <lineage>
        <taxon>Bacteria</taxon>
        <taxon>Pseudomonadati</taxon>
        <taxon>Pseudomonadota</taxon>
        <taxon>Gammaproteobacteria</taxon>
        <taxon>Thiotrichales</taxon>
        <taxon>Piscirickettsiaceae</taxon>
        <taxon>Piscirickettsia</taxon>
    </lineage>
</organism>
<dbReference type="Proteomes" id="UP000094329">
    <property type="component" value="Unassembled WGS sequence"/>
</dbReference>
<dbReference type="CDD" id="cd16385">
    <property type="entry name" value="IcmL"/>
    <property type="match status" value="1"/>
</dbReference>
<protein>
    <recommendedName>
        <fullName evidence="3">Type IV secretion protein IcmL</fullName>
    </recommendedName>
</protein>
<keyword evidence="2" id="KW-1185">Reference proteome</keyword>
<evidence type="ECO:0000313" key="2">
    <source>
        <dbReference type="Proteomes" id="UP000094329"/>
    </source>
</evidence>
<reference evidence="1 2" key="1">
    <citation type="submission" date="2016-08" db="EMBL/GenBank/DDBJ databases">
        <title>Draft genome sequence of Candidatus Piscirickettsia litoralis, from seawater.</title>
        <authorList>
            <person name="Wan X."/>
            <person name="Lee A.J."/>
            <person name="Hou S."/>
            <person name="Donachie S.P."/>
        </authorList>
    </citation>
    <scope>NUCLEOTIDE SEQUENCE [LARGE SCALE GENOMIC DNA]</scope>
    <source>
        <strain evidence="1 2">Y2</strain>
    </source>
</reference>
<proteinExistence type="predicted"/>
<sequence length="145" mass="16586">MIKLQSLSNPVENDAYVINWLSNAVVNINTLDFLNYRNQTEGKRKYFTQYGWNQYLKAFKVIIEKVKNDQYISRATVADAPVVIQKGIVNGAYSWRLQVPIIITYQKGDSKDTQNVIWTVLIQRSNESKDSLLGISQIVQQKGGN</sequence>
<evidence type="ECO:0008006" key="3">
    <source>
        <dbReference type="Google" id="ProtNLM"/>
    </source>
</evidence>
<dbReference type="InterPro" id="IPR021055">
    <property type="entry name" value="T4BSS_IcmL/DotI"/>
</dbReference>
<dbReference type="Pfam" id="PF11393">
    <property type="entry name" value="T4BSS_DotI_IcmL"/>
    <property type="match status" value="1"/>
</dbReference>
<accession>A0ABX3A6A4</accession>
<gene>
    <name evidence="1" type="ORF">BGC07_11615</name>
</gene>
<dbReference type="EMBL" id="MDTU01000001">
    <property type="protein sequence ID" value="ODN44085.1"/>
    <property type="molecule type" value="Genomic_DNA"/>
</dbReference>